<comment type="caution">
    <text evidence="3">The sequence shown here is derived from an EMBL/GenBank/DDBJ whole genome shotgun (WGS) entry which is preliminary data.</text>
</comment>
<feature type="compositionally biased region" description="Basic and acidic residues" evidence="1">
    <location>
        <begin position="576"/>
        <end position="585"/>
    </location>
</feature>
<feature type="transmembrane region" description="Helical" evidence="2">
    <location>
        <begin position="177"/>
        <end position="196"/>
    </location>
</feature>
<feature type="compositionally biased region" description="Low complexity" evidence="1">
    <location>
        <begin position="333"/>
        <end position="366"/>
    </location>
</feature>
<name>A0AAW0BP52_9AGAR</name>
<evidence type="ECO:0000256" key="1">
    <source>
        <dbReference type="SAM" id="MobiDB-lite"/>
    </source>
</evidence>
<accession>A0AAW0BP52</accession>
<feature type="transmembrane region" description="Helical" evidence="2">
    <location>
        <begin position="239"/>
        <end position="261"/>
    </location>
</feature>
<feature type="region of interest" description="Disordered" evidence="1">
    <location>
        <begin position="555"/>
        <end position="590"/>
    </location>
</feature>
<evidence type="ECO:0000313" key="3">
    <source>
        <dbReference type="EMBL" id="KAK7028861.1"/>
    </source>
</evidence>
<feature type="compositionally biased region" description="Low complexity" evidence="1">
    <location>
        <begin position="294"/>
        <end position="310"/>
    </location>
</feature>
<evidence type="ECO:0000256" key="2">
    <source>
        <dbReference type="SAM" id="Phobius"/>
    </source>
</evidence>
<feature type="region of interest" description="Disordered" evidence="1">
    <location>
        <begin position="284"/>
        <end position="312"/>
    </location>
</feature>
<dbReference type="AlphaFoldDB" id="A0AAW0BP52"/>
<keyword evidence="2" id="KW-0812">Transmembrane</keyword>
<protein>
    <submittedName>
        <fullName evidence="3">Uncharacterized protein</fullName>
    </submittedName>
</protein>
<keyword evidence="2" id="KW-0472">Membrane</keyword>
<gene>
    <name evidence="3" type="ORF">VNI00_014874</name>
</gene>
<feature type="region of interest" description="Disordered" evidence="1">
    <location>
        <begin position="331"/>
        <end position="381"/>
    </location>
</feature>
<dbReference type="EMBL" id="JAYKXP010000088">
    <property type="protein sequence ID" value="KAK7028861.1"/>
    <property type="molecule type" value="Genomic_DNA"/>
</dbReference>
<proteinExistence type="predicted"/>
<feature type="transmembrane region" description="Helical" evidence="2">
    <location>
        <begin position="527"/>
        <end position="544"/>
    </location>
</feature>
<reference evidence="3 4" key="1">
    <citation type="submission" date="2024-01" db="EMBL/GenBank/DDBJ databases">
        <title>A draft genome for a cacao thread blight-causing isolate of Paramarasmius palmivorus.</title>
        <authorList>
            <person name="Baruah I.K."/>
            <person name="Bukari Y."/>
            <person name="Amoako-Attah I."/>
            <person name="Meinhardt L.W."/>
            <person name="Bailey B.A."/>
            <person name="Cohen S.P."/>
        </authorList>
    </citation>
    <scope>NUCLEOTIDE SEQUENCE [LARGE SCALE GENOMIC DNA]</scope>
    <source>
        <strain evidence="3 4">GH-12</strain>
    </source>
</reference>
<dbReference type="Proteomes" id="UP001383192">
    <property type="component" value="Unassembled WGS sequence"/>
</dbReference>
<dbReference type="PANTHER" id="PTHR24216:SF65">
    <property type="entry name" value="PAXILLIN-LIKE PROTEIN 1"/>
    <property type="match status" value="1"/>
</dbReference>
<keyword evidence="2" id="KW-1133">Transmembrane helix</keyword>
<feature type="transmembrane region" description="Helical" evidence="2">
    <location>
        <begin position="56"/>
        <end position="73"/>
    </location>
</feature>
<dbReference type="PANTHER" id="PTHR24216">
    <property type="entry name" value="PAXILLIN-RELATED"/>
    <property type="match status" value="1"/>
</dbReference>
<keyword evidence="4" id="KW-1185">Reference proteome</keyword>
<feature type="transmembrane region" description="Helical" evidence="2">
    <location>
        <begin position="208"/>
        <end position="227"/>
    </location>
</feature>
<evidence type="ECO:0000313" key="4">
    <source>
        <dbReference type="Proteomes" id="UP001383192"/>
    </source>
</evidence>
<sequence length="614" mass="68725">MPSHTSTITIPTDLLISFNTSLASTPTPPPPNTKLSYGALHAGGLRATGRRRGEKLGHILVFVWCPMFLYANYTTTTRYRYRPSKRISVRYEYLLTILDRPPSPTSPTHQKHLQPQKRTWTCITTITPLHDPDFTEKWLYAWSRSRPSPFHVSYPSIRFTTTLAHPQPHISLSWMRISKLGVVFYGVWMVVFVEWWNQTKRGKGRWGWGDLVKVLLMLALSAFDRLYPMLVAGRWVGYNYSWVITTIPKLIYTLVLFMPLIDFRSPKSKKAVVRLTSEPKPILRTGANVASPDTNAAATTAKPNATPTPKLIHINTNTSDVHVRGILQIRTHSPSPSSSPASLSPSLPSSPLSPHGQLQSPRSPTRTPTPPTPTKKVTFSLSHLHTPTYTPTFVERELVLRALDELQLPPSPFSSSPSPSPASLPPFSTASSSSYSASSSVFIASLFFPTWHLAPILALTSAIWGMRRDAGGVVVRYRRPLDLESTNVKSKRGVRGMKWIGWVSCVWASVLWYLGRGMQEMEGKDVLLVGLVASHVYLGLGWVVRRALAFSSFSPVHESRSSPGSDSEHEDAEWVDVTKSETKEKEEEEETEVVKEFWGYDEGVRDVKLVLDDA</sequence>
<feature type="transmembrane region" description="Helical" evidence="2">
    <location>
        <begin position="499"/>
        <end position="515"/>
    </location>
</feature>
<organism evidence="3 4">
    <name type="scientific">Paramarasmius palmivorus</name>
    <dbReference type="NCBI Taxonomy" id="297713"/>
    <lineage>
        <taxon>Eukaryota</taxon>
        <taxon>Fungi</taxon>
        <taxon>Dikarya</taxon>
        <taxon>Basidiomycota</taxon>
        <taxon>Agaricomycotina</taxon>
        <taxon>Agaricomycetes</taxon>
        <taxon>Agaricomycetidae</taxon>
        <taxon>Agaricales</taxon>
        <taxon>Marasmiineae</taxon>
        <taxon>Marasmiaceae</taxon>
        <taxon>Paramarasmius</taxon>
    </lineage>
</organism>